<dbReference type="AlphaFoldDB" id="A0A8J5QTV6"/>
<dbReference type="Proteomes" id="UP000729913">
    <property type="component" value="Unassembled WGS sequence"/>
</dbReference>
<gene>
    <name evidence="12" type="ORF">G9C98_003153</name>
</gene>
<dbReference type="InterPro" id="IPR004299">
    <property type="entry name" value="MBOAT_fam"/>
</dbReference>
<keyword evidence="6 11" id="KW-1133">Transmembrane helix</keyword>
<dbReference type="GO" id="GO:0071617">
    <property type="term" value="F:lysophospholipid acyltransferase activity"/>
    <property type="evidence" value="ECO:0007669"/>
    <property type="project" value="TreeGrafter"/>
</dbReference>
<evidence type="ECO:0000313" key="13">
    <source>
        <dbReference type="Proteomes" id="UP000729913"/>
    </source>
</evidence>
<evidence type="ECO:0000256" key="7">
    <source>
        <dbReference type="ARBA" id="ARBA00023136"/>
    </source>
</evidence>
<dbReference type="PANTHER" id="PTHR13906">
    <property type="entry name" value="PORCUPINE"/>
    <property type="match status" value="1"/>
</dbReference>
<keyword evidence="5 11" id="KW-0812">Transmembrane</keyword>
<reference evidence="12" key="1">
    <citation type="submission" date="2020-03" db="EMBL/GenBank/DDBJ databases">
        <authorList>
            <person name="Chebbi M.A."/>
            <person name="Drezen J.M."/>
        </authorList>
    </citation>
    <scope>NUCLEOTIDE SEQUENCE</scope>
    <source>
        <tissue evidence="12">Whole body</tissue>
    </source>
</reference>
<dbReference type="EMBL" id="JAAOIC020000039">
    <property type="protein sequence ID" value="KAG8038846.1"/>
    <property type="molecule type" value="Genomic_DNA"/>
</dbReference>
<evidence type="ECO:0000256" key="2">
    <source>
        <dbReference type="ARBA" id="ARBA00005074"/>
    </source>
</evidence>
<feature type="transmembrane region" description="Helical" evidence="11">
    <location>
        <begin position="37"/>
        <end position="65"/>
    </location>
</feature>
<feature type="transmembrane region" description="Helical" evidence="11">
    <location>
        <begin position="146"/>
        <end position="166"/>
    </location>
</feature>
<dbReference type="Pfam" id="PF03062">
    <property type="entry name" value="MBOAT"/>
    <property type="match status" value="1"/>
</dbReference>
<keyword evidence="13" id="KW-1185">Reference proteome</keyword>
<organism evidence="12 13">
    <name type="scientific">Cotesia typhae</name>
    <dbReference type="NCBI Taxonomy" id="2053667"/>
    <lineage>
        <taxon>Eukaryota</taxon>
        <taxon>Metazoa</taxon>
        <taxon>Ecdysozoa</taxon>
        <taxon>Arthropoda</taxon>
        <taxon>Hexapoda</taxon>
        <taxon>Insecta</taxon>
        <taxon>Pterygota</taxon>
        <taxon>Neoptera</taxon>
        <taxon>Endopterygota</taxon>
        <taxon>Hymenoptera</taxon>
        <taxon>Apocrita</taxon>
        <taxon>Ichneumonoidea</taxon>
        <taxon>Braconidae</taxon>
        <taxon>Microgastrinae</taxon>
        <taxon>Cotesia</taxon>
    </lineage>
</organism>
<name>A0A8J5QTV6_9HYME</name>
<feature type="transmembrane region" description="Helical" evidence="11">
    <location>
        <begin position="350"/>
        <end position="371"/>
    </location>
</feature>
<evidence type="ECO:0000256" key="4">
    <source>
        <dbReference type="ARBA" id="ARBA00022679"/>
    </source>
</evidence>
<reference evidence="12" key="2">
    <citation type="submission" date="2021-04" db="EMBL/GenBank/DDBJ databases">
        <title>Genome-wide patterns of bracovirus chromosomal integration into multiple host tissues during parasitism.</title>
        <authorList>
            <person name="Chebbi M.A.C."/>
        </authorList>
    </citation>
    <scope>NUCLEOTIDE SEQUENCE</scope>
    <source>
        <tissue evidence="12">Whole body</tissue>
    </source>
</reference>
<evidence type="ECO:0000256" key="6">
    <source>
        <dbReference type="ARBA" id="ARBA00022989"/>
    </source>
</evidence>
<feature type="transmembrane region" description="Helical" evidence="11">
    <location>
        <begin position="322"/>
        <end position="344"/>
    </location>
</feature>
<evidence type="ECO:0000256" key="1">
    <source>
        <dbReference type="ARBA" id="ARBA00004141"/>
    </source>
</evidence>
<dbReference type="InterPro" id="IPR049941">
    <property type="entry name" value="LPLAT_7/PORCN-like"/>
</dbReference>
<keyword evidence="8" id="KW-0012">Acyltransferase</keyword>
<evidence type="ECO:0000256" key="9">
    <source>
        <dbReference type="ARBA" id="ARBA00025707"/>
    </source>
</evidence>
<keyword evidence="7 11" id="KW-0472">Membrane</keyword>
<feature type="transmembrane region" description="Helical" evidence="11">
    <location>
        <begin position="77"/>
        <end position="95"/>
    </location>
</feature>
<evidence type="ECO:0000256" key="5">
    <source>
        <dbReference type="ARBA" id="ARBA00022692"/>
    </source>
</evidence>
<comment type="pathway">
    <text evidence="9">Phospholipid metabolism.</text>
</comment>
<feature type="transmembrane region" description="Helical" evidence="11">
    <location>
        <begin position="6"/>
        <end position="25"/>
    </location>
</feature>
<dbReference type="GO" id="GO:0030258">
    <property type="term" value="P:lipid modification"/>
    <property type="evidence" value="ECO:0007669"/>
    <property type="project" value="TreeGrafter"/>
</dbReference>
<evidence type="ECO:0000256" key="8">
    <source>
        <dbReference type="ARBA" id="ARBA00023315"/>
    </source>
</evidence>
<comment type="similarity">
    <text evidence="3">Belongs to the membrane-bound acyltransferase family.</text>
</comment>
<sequence>MIIDDIIYVGLLLGLIGFGNYFRTIKNPFNKQWVSTGVGFFISLIVSGWDIFHPIAMTIVCAVILSQLAPRIRHTASFFFSFFYLLIISRLTHLFGLPEISTHTNLILMLMTLKYGGMGFELNSALEDFKNNPDVQYYKAMKNITFLDVVHYGWSYMGILTAFLTFRTRLYVGMMFSECVCQMAGLGVYPICSEPQPGLGPKDYKAAEQIALNPEKIKDEKMDFETVFNIDWWGVEKSYLVRTAMKRWNITVQYWMATYVYKVFPWKNLRIPATFFVSTIWHGYAFGYYVGIFSVITYLPLEDMYVKFYNQTEEGSSARTRWWCLMWFMRFFCMAYFSFGFQLLTFENNYIYYKSIYLVGHIIGIIMYIIGRTLKPYLIVKTNDQKL</sequence>
<comment type="subcellular location">
    <subcellularLocation>
        <location evidence="1">Membrane</location>
        <topology evidence="1">Multi-pass membrane protein</topology>
    </subcellularLocation>
</comment>
<dbReference type="OrthoDB" id="7663182at2759"/>
<dbReference type="GO" id="GO:0006661">
    <property type="term" value="P:phosphatidylinositol biosynthetic process"/>
    <property type="evidence" value="ECO:0007669"/>
    <property type="project" value="TreeGrafter"/>
</dbReference>
<evidence type="ECO:0000313" key="12">
    <source>
        <dbReference type="EMBL" id="KAG8038846.1"/>
    </source>
</evidence>
<proteinExistence type="inferred from homology"/>
<feature type="transmembrane region" description="Helical" evidence="11">
    <location>
        <begin position="247"/>
        <end position="264"/>
    </location>
</feature>
<keyword evidence="4" id="KW-0808">Transferase</keyword>
<evidence type="ECO:0000256" key="10">
    <source>
        <dbReference type="ARBA" id="ARBA00093678"/>
    </source>
</evidence>
<evidence type="ECO:0000256" key="3">
    <source>
        <dbReference type="ARBA" id="ARBA00010323"/>
    </source>
</evidence>
<comment type="caution">
    <text evidence="12">The sequence shown here is derived from an EMBL/GenBank/DDBJ whole genome shotgun (WGS) entry which is preliminary data.</text>
</comment>
<feature type="transmembrane region" description="Helical" evidence="11">
    <location>
        <begin position="284"/>
        <end position="301"/>
    </location>
</feature>
<protein>
    <recommendedName>
        <fullName evidence="10">Lysophospholipid acyltransferase 7</fullName>
    </recommendedName>
</protein>
<comment type="pathway">
    <text evidence="2">Lipid metabolism; phospholipid metabolism.</text>
</comment>
<dbReference type="GO" id="GO:0044233">
    <property type="term" value="C:mitochondria-associated endoplasmic reticulum membrane contact site"/>
    <property type="evidence" value="ECO:0007669"/>
    <property type="project" value="TreeGrafter"/>
</dbReference>
<accession>A0A8J5QTV6</accession>
<dbReference type="PANTHER" id="PTHR13906:SF16">
    <property type="entry name" value="LYSOPHOSPHOLIPID ACYLTRANSFERASE 7"/>
    <property type="match status" value="1"/>
</dbReference>
<dbReference type="GO" id="GO:0016020">
    <property type="term" value="C:membrane"/>
    <property type="evidence" value="ECO:0007669"/>
    <property type="project" value="UniProtKB-SubCell"/>
</dbReference>
<evidence type="ECO:0000256" key="11">
    <source>
        <dbReference type="SAM" id="Phobius"/>
    </source>
</evidence>